<protein>
    <submittedName>
        <fullName evidence="1">Uncharacterized protein</fullName>
    </submittedName>
</protein>
<keyword evidence="2" id="KW-1185">Reference proteome</keyword>
<evidence type="ECO:0000313" key="1">
    <source>
        <dbReference type="EMBL" id="UYM15505.1"/>
    </source>
</evidence>
<organism evidence="1 2">
    <name type="scientific">Endozoicomonas euniceicola</name>
    <dbReference type="NCBI Taxonomy" id="1234143"/>
    <lineage>
        <taxon>Bacteria</taxon>
        <taxon>Pseudomonadati</taxon>
        <taxon>Pseudomonadota</taxon>
        <taxon>Gammaproteobacteria</taxon>
        <taxon>Oceanospirillales</taxon>
        <taxon>Endozoicomonadaceae</taxon>
        <taxon>Endozoicomonas</taxon>
    </lineage>
</organism>
<gene>
    <name evidence="1" type="ORF">NX720_22085</name>
</gene>
<accession>A0ABY6GRX7</accession>
<evidence type="ECO:0000313" key="2">
    <source>
        <dbReference type="Proteomes" id="UP001163255"/>
    </source>
</evidence>
<sequence>MCLTGLAAPTLNILPNVHVSRTLNLSAMGIDAVDYDPDDLDRDLDSLG</sequence>
<dbReference type="EMBL" id="CP103300">
    <property type="protein sequence ID" value="UYM15505.1"/>
    <property type="molecule type" value="Genomic_DNA"/>
</dbReference>
<name>A0ABY6GRX7_9GAMM</name>
<reference evidence="1" key="1">
    <citation type="submission" date="2022-10" db="EMBL/GenBank/DDBJ databases">
        <title>Completed Genome Sequence of two octocoral isolated bacterium, Endozoicomonas euniceicola EF212T and Endozoicomonas gorgoniicola PS125T.</title>
        <authorList>
            <person name="Chiou Y.-J."/>
            <person name="Chen Y.-H."/>
        </authorList>
    </citation>
    <scope>NUCLEOTIDE SEQUENCE</scope>
    <source>
        <strain evidence="1">EF212</strain>
    </source>
</reference>
<dbReference type="RefSeq" id="WP_262597553.1">
    <property type="nucleotide sequence ID" value="NZ_CP103300.1"/>
</dbReference>
<proteinExistence type="predicted"/>
<dbReference type="Proteomes" id="UP001163255">
    <property type="component" value="Chromosome"/>
</dbReference>